<dbReference type="PANTHER" id="PTHR43280">
    <property type="entry name" value="ARAC-FAMILY TRANSCRIPTIONAL REGULATOR"/>
    <property type="match status" value="1"/>
</dbReference>
<evidence type="ECO:0000256" key="3">
    <source>
        <dbReference type="ARBA" id="ARBA00023163"/>
    </source>
</evidence>
<comment type="caution">
    <text evidence="5">The sequence shown here is derived from an EMBL/GenBank/DDBJ whole genome shotgun (WGS) entry which is preliminary data.</text>
</comment>
<proteinExistence type="predicted"/>
<dbReference type="RefSeq" id="WP_170214851.1">
    <property type="nucleotide sequence ID" value="NZ_BJOC01000019.1"/>
</dbReference>
<evidence type="ECO:0000313" key="6">
    <source>
        <dbReference type="Proteomes" id="UP000319812"/>
    </source>
</evidence>
<accession>A0A4Y4EZE2</accession>
<dbReference type="PRINTS" id="PR00032">
    <property type="entry name" value="HTHARAC"/>
</dbReference>
<name>A0A4Y4EZE2_9GAMM</name>
<dbReference type="GO" id="GO:0003700">
    <property type="term" value="F:DNA-binding transcription factor activity"/>
    <property type="evidence" value="ECO:0007669"/>
    <property type="project" value="InterPro"/>
</dbReference>
<dbReference type="SUPFAM" id="SSF46689">
    <property type="entry name" value="Homeodomain-like"/>
    <property type="match status" value="2"/>
</dbReference>
<keyword evidence="3" id="KW-0804">Transcription</keyword>
<evidence type="ECO:0000256" key="1">
    <source>
        <dbReference type="ARBA" id="ARBA00023015"/>
    </source>
</evidence>
<dbReference type="InterPro" id="IPR009057">
    <property type="entry name" value="Homeodomain-like_sf"/>
</dbReference>
<keyword evidence="6" id="KW-1185">Reference proteome</keyword>
<organism evidence="5 6">
    <name type="scientific">Halomonas halmophila</name>
    <dbReference type="NCBI Taxonomy" id="252"/>
    <lineage>
        <taxon>Bacteria</taxon>
        <taxon>Pseudomonadati</taxon>
        <taxon>Pseudomonadota</taxon>
        <taxon>Gammaproteobacteria</taxon>
        <taxon>Oceanospirillales</taxon>
        <taxon>Halomonadaceae</taxon>
        <taxon>Halomonas</taxon>
    </lineage>
</organism>
<protein>
    <recommendedName>
        <fullName evidence="4">HTH araC/xylS-type domain-containing protein</fullName>
    </recommendedName>
</protein>
<dbReference type="Gene3D" id="1.10.10.60">
    <property type="entry name" value="Homeodomain-like"/>
    <property type="match status" value="2"/>
</dbReference>
<evidence type="ECO:0000256" key="2">
    <source>
        <dbReference type="ARBA" id="ARBA00023125"/>
    </source>
</evidence>
<dbReference type="InterPro" id="IPR018060">
    <property type="entry name" value="HTH_AraC"/>
</dbReference>
<keyword evidence="1" id="KW-0805">Transcription regulation</keyword>
<evidence type="ECO:0000313" key="5">
    <source>
        <dbReference type="EMBL" id="GED22557.1"/>
    </source>
</evidence>
<dbReference type="Pfam" id="PF12833">
    <property type="entry name" value="HTH_18"/>
    <property type="match status" value="1"/>
</dbReference>
<keyword evidence="2" id="KW-0238">DNA-binding</keyword>
<dbReference type="InterPro" id="IPR020449">
    <property type="entry name" value="Tscrpt_reg_AraC-type_HTH"/>
</dbReference>
<dbReference type="EMBL" id="BJOC01000019">
    <property type="protein sequence ID" value="GED22557.1"/>
    <property type="molecule type" value="Genomic_DNA"/>
</dbReference>
<dbReference type="AlphaFoldDB" id="A0A4Y4EZE2"/>
<dbReference type="PROSITE" id="PS01124">
    <property type="entry name" value="HTH_ARAC_FAMILY_2"/>
    <property type="match status" value="1"/>
</dbReference>
<sequence>MDDAGITAHRFRGWWHTARADTISHEMMRAEVWLQDTLNSSAGLDELAHRIGYSPSQIRRRFRDVFGISPGAYRDRLRMAKAARLLVQTPMSVRDVSRECSYGNHSAFTRAFQRHHGLTPRRYRRQRQIDLQLQLRQAQCHFVYQTDEVPASYALLTRLYNTPLALDEPNDWQQHLATAPLELGGLEQHSRLAIVQDHQRIASPARLDLGIQTESSAAMDLALPPAFRLISLPRQRIARLHLETVRQLGDAMCFMSCRSFSGEGEVLKGEPLQLVPRSQGLELRIPLRESA</sequence>
<dbReference type="Proteomes" id="UP000319812">
    <property type="component" value="Unassembled WGS sequence"/>
</dbReference>
<dbReference type="SMART" id="SM00342">
    <property type="entry name" value="HTH_ARAC"/>
    <property type="match status" value="1"/>
</dbReference>
<gene>
    <name evidence="5" type="ORF">HHA01_15340</name>
</gene>
<reference evidence="5 6" key="1">
    <citation type="submission" date="2019-06" db="EMBL/GenBank/DDBJ databases">
        <title>Whole genome shotgun sequence of Halomonas halmophila NBRC 15537.</title>
        <authorList>
            <person name="Hosoyama A."/>
            <person name="Uohara A."/>
            <person name="Ohji S."/>
            <person name="Ichikawa N."/>
        </authorList>
    </citation>
    <scope>NUCLEOTIDE SEQUENCE [LARGE SCALE GENOMIC DNA]</scope>
    <source>
        <strain evidence="5 6">NBRC 15537</strain>
    </source>
</reference>
<evidence type="ECO:0000259" key="4">
    <source>
        <dbReference type="PROSITE" id="PS01124"/>
    </source>
</evidence>
<feature type="domain" description="HTH araC/xylS-type" evidence="4">
    <location>
        <begin position="28"/>
        <end position="126"/>
    </location>
</feature>
<dbReference type="PANTHER" id="PTHR43280:SF2">
    <property type="entry name" value="HTH-TYPE TRANSCRIPTIONAL REGULATOR EXSA"/>
    <property type="match status" value="1"/>
</dbReference>
<dbReference type="GO" id="GO:0043565">
    <property type="term" value="F:sequence-specific DNA binding"/>
    <property type="evidence" value="ECO:0007669"/>
    <property type="project" value="InterPro"/>
</dbReference>